<evidence type="ECO:0000313" key="1">
    <source>
        <dbReference type="EMBL" id="SPF43610.1"/>
    </source>
</evidence>
<accession>A0A2U3KVI1</accession>
<dbReference type="AlphaFoldDB" id="A0A2U3KVI1"/>
<proteinExistence type="predicted"/>
<evidence type="ECO:0000313" key="2">
    <source>
        <dbReference type="Proteomes" id="UP000238701"/>
    </source>
</evidence>
<name>A0A2U3KVI1_9BACT</name>
<dbReference type="EMBL" id="OMOD01000144">
    <property type="protein sequence ID" value="SPF43610.1"/>
    <property type="molecule type" value="Genomic_DNA"/>
</dbReference>
<dbReference type="Proteomes" id="UP000238701">
    <property type="component" value="Unassembled WGS sequence"/>
</dbReference>
<sequence length="62" mass="6565">MSTSERKIFRPSTVAITSPPTGELHPIKIASSAAAENAAAAWAENEILFKAISPVITITKLD</sequence>
<protein>
    <submittedName>
        <fullName evidence="1">Uncharacterized protein</fullName>
    </submittedName>
</protein>
<organism evidence="1 2">
    <name type="scientific">Candidatus Sulfotelmatobacter kueseliae</name>
    <dbReference type="NCBI Taxonomy" id="2042962"/>
    <lineage>
        <taxon>Bacteria</taxon>
        <taxon>Pseudomonadati</taxon>
        <taxon>Acidobacteriota</taxon>
        <taxon>Terriglobia</taxon>
        <taxon>Terriglobales</taxon>
        <taxon>Candidatus Korobacteraceae</taxon>
        <taxon>Candidatus Sulfotelmatobacter</taxon>
    </lineage>
</organism>
<gene>
    <name evidence="1" type="ORF">SBA1_50062</name>
</gene>
<reference evidence="2" key="1">
    <citation type="submission" date="2018-02" db="EMBL/GenBank/DDBJ databases">
        <authorList>
            <person name="Hausmann B."/>
        </authorList>
    </citation>
    <scope>NUCLEOTIDE SEQUENCE [LARGE SCALE GENOMIC DNA]</scope>
    <source>
        <strain evidence="2">Peat soil MAG SbA1</strain>
    </source>
</reference>